<keyword evidence="2" id="KW-0677">Repeat</keyword>
<reference evidence="4 5" key="1">
    <citation type="journal article" date="2019" name="Int. J. Syst. Evol. Microbiol.">
        <title>The Global Catalogue of Microorganisms (GCM) 10K type strain sequencing project: providing services to taxonomists for standard genome sequencing and annotation.</title>
        <authorList>
            <consortium name="The Broad Institute Genomics Platform"/>
            <consortium name="The Broad Institute Genome Sequencing Center for Infectious Disease"/>
            <person name="Wu L."/>
            <person name="Ma J."/>
        </authorList>
    </citation>
    <scope>NUCLEOTIDE SEQUENCE [LARGE SCALE GENOMIC DNA]</scope>
    <source>
        <strain evidence="4 5">JCM 6305</strain>
    </source>
</reference>
<proteinExistence type="inferred from homology"/>
<organism evidence="4 5">
    <name type="scientific">Streptomyces macrosporus</name>
    <dbReference type="NCBI Taxonomy" id="44032"/>
    <lineage>
        <taxon>Bacteria</taxon>
        <taxon>Bacillati</taxon>
        <taxon>Actinomycetota</taxon>
        <taxon>Actinomycetes</taxon>
        <taxon>Kitasatosporales</taxon>
        <taxon>Streptomycetaceae</taxon>
        <taxon>Streptomyces</taxon>
    </lineage>
</organism>
<evidence type="ECO:0000259" key="3">
    <source>
        <dbReference type="PROSITE" id="PS50915"/>
    </source>
</evidence>
<name>A0ABN3JW52_9ACTN</name>
<feature type="domain" description="Beta/gamma crystallin 'Greek key'" evidence="3">
    <location>
        <begin position="42"/>
        <end position="81"/>
    </location>
</feature>
<evidence type="ECO:0000256" key="2">
    <source>
        <dbReference type="ARBA" id="ARBA00022737"/>
    </source>
</evidence>
<dbReference type="Gene3D" id="2.60.20.10">
    <property type="entry name" value="Crystallins"/>
    <property type="match status" value="1"/>
</dbReference>
<comment type="caution">
    <text evidence="4">The sequence shown here is derived from an EMBL/GenBank/DDBJ whole genome shotgun (WGS) entry which is preliminary data.</text>
</comment>
<evidence type="ECO:0000256" key="1">
    <source>
        <dbReference type="ARBA" id="ARBA00009646"/>
    </source>
</evidence>
<protein>
    <recommendedName>
        <fullName evidence="3">Beta/gamma crystallin 'Greek key' domain-containing protein</fullName>
    </recommendedName>
</protein>
<dbReference type="SMART" id="SM00247">
    <property type="entry name" value="XTALbg"/>
    <property type="match status" value="1"/>
</dbReference>
<dbReference type="EMBL" id="BAAASZ010000018">
    <property type="protein sequence ID" value="GAA2439768.1"/>
    <property type="molecule type" value="Genomic_DNA"/>
</dbReference>
<dbReference type="Pfam" id="PF03995">
    <property type="entry name" value="Inhibitor_I36"/>
    <property type="match status" value="1"/>
</dbReference>
<keyword evidence="5" id="KW-1185">Reference proteome</keyword>
<feature type="domain" description="Beta/gamma crystallin 'Greek key'" evidence="3">
    <location>
        <begin position="1"/>
        <end position="40"/>
    </location>
</feature>
<dbReference type="SUPFAM" id="SSF49695">
    <property type="entry name" value="gamma-Crystallin-like"/>
    <property type="match status" value="1"/>
</dbReference>
<dbReference type="RefSeq" id="WP_344322225.1">
    <property type="nucleotide sequence ID" value="NZ_BAAASZ010000018.1"/>
</dbReference>
<dbReference type="Proteomes" id="UP001501638">
    <property type="component" value="Unassembled WGS sequence"/>
</dbReference>
<sequence>MSVTVYSDVDFKGKSATLGAGRHKLDPSMNDCISSVRVPAGWKVTLYEHVDFDGRRVTLEADTAKLEGALHDQASSLVITEPGQQYSESTYTNYFGPDNGDDWFYFEDSTTSS</sequence>
<dbReference type="PROSITE" id="PS50915">
    <property type="entry name" value="CRYSTALLIN_BETA_GAMMA"/>
    <property type="match status" value="2"/>
</dbReference>
<accession>A0ABN3JW52</accession>
<evidence type="ECO:0000313" key="4">
    <source>
        <dbReference type="EMBL" id="GAA2439768.1"/>
    </source>
</evidence>
<dbReference type="InterPro" id="IPR011024">
    <property type="entry name" value="G_crystallin-like"/>
</dbReference>
<dbReference type="InterPro" id="IPR001064">
    <property type="entry name" value="Beta/gamma_crystallin"/>
</dbReference>
<gene>
    <name evidence="4" type="ORF">GCM10010405_23910</name>
</gene>
<evidence type="ECO:0000313" key="5">
    <source>
        <dbReference type="Proteomes" id="UP001501638"/>
    </source>
</evidence>
<comment type="similarity">
    <text evidence="1">Belongs to the beta/gamma-crystallin family.</text>
</comment>